<accession>A0A3D8YIG8</accession>
<reference evidence="3 4" key="1">
    <citation type="submission" date="2018-07" db="EMBL/GenBank/DDBJ databases">
        <title>Dyadobacter roseus sp. nov., isolated from rose rhizosphere soil.</title>
        <authorList>
            <person name="Chen L."/>
        </authorList>
    </citation>
    <scope>NUCLEOTIDE SEQUENCE [LARGE SCALE GENOMIC DNA]</scope>
    <source>
        <strain evidence="3 4">RS19</strain>
    </source>
</reference>
<dbReference type="Gene3D" id="2.60.40.10">
    <property type="entry name" value="Immunoglobulins"/>
    <property type="match status" value="2"/>
</dbReference>
<feature type="signal peptide" evidence="1">
    <location>
        <begin position="1"/>
        <end position="23"/>
    </location>
</feature>
<dbReference type="InterPro" id="IPR013783">
    <property type="entry name" value="Ig-like_fold"/>
</dbReference>
<comment type="caution">
    <text evidence="3">The sequence shown here is derived from an EMBL/GenBank/DDBJ whole genome shotgun (WGS) entry which is preliminary data.</text>
</comment>
<feature type="chain" id="PRO_5017635429" description="Surface glycan-binding protein B xyloglucan binding domain-containing protein" evidence="1">
    <location>
        <begin position="24"/>
        <end position="386"/>
    </location>
</feature>
<feature type="domain" description="Surface glycan-binding protein B xyloglucan binding" evidence="2">
    <location>
        <begin position="205"/>
        <end position="381"/>
    </location>
</feature>
<name>A0A3D8YIG8_9BACT</name>
<dbReference type="SUPFAM" id="SSF81296">
    <property type="entry name" value="E set domains"/>
    <property type="match status" value="1"/>
</dbReference>
<keyword evidence="1" id="KW-0732">Signal</keyword>
<dbReference type="Proteomes" id="UP000256373">
    <property type="component" value="Unassembled WGS sequence"/>
</dbReference>
<keyword evidence="4" id="KW-1185">Reference proteome</keyword>
<dbReference type="OrthoDB" id="660167at2"/>
<dbReference type="RefSeq" id="WP_115829038.1">
    <property type="nucleotide sequence ID" value="NZ_QNUL01000001.1"/>
</dbReference>
<evidence type="ECO:0000313" key="3">
    <source>
        <dbReference type="EMBL" id="REA64430.1"/>
    </source>
</evidence>
<evidence type="ECO:0000259" key="2">
    <source>
        <dbReference type="Pfam" id="PF18329"/>
    </source>
</evidence>
<sequence length="386" mass="42722">MKKIYRQGLFFALLALMAAFQIACKEENLSNNGDPSITYIRITNPASSDSLLVGAFQNNLIAIVGENLQEVREIWFNDQKAVLTPTYVTSKSILVSVPAMVPKEINNIMKMIFANGRTLEHSFEVQINEPELLSMSCEYVPEGGVATINGNYFYPPLTVTFAGGAIGELVSVEDQIIQVRVPKGAVAGQLTVKSNFGETKSDFWFRDNRNIFLGNDPFTGWWNQSYVVTKPGAGDPIAINGNYIRVKEAISGWQWKEVAGGPPDAMGPISKNIPDAAILRPADYNLKFEVNTLKPYNNNLLKINVGLANDFVTDAYQWAPPYDTKGVWRTVTIPFEEVAASYESLGVRMSVSPNGYYTRLLFHGGGDLDADISLDNFRVVPKILKK</sequence>
<organism evidence="3 4">
    <name type="scientific">Dyadobacter luteus</name>
    <dbReference type="NCBI Taxonomy" id="2259619"/>
    <lineage>
        <taxon>Bacteria</taxon>
        <taxon>Pseudomonadati</taxon>
        <taxon>Bacteroidota</taxon>
        <taxon>Cytophagia</taxon>
        <taxon>Cytophagales</taxon>
        <taxon>Spirosomataceae</taxon>
        <taxon>Dyadobacter</taxon>
    </lineage>
</organism>
<dbReference type="InterPro" id="IPR014756">
    <property type="entry name" value="Ig_E-set"/>
</dbReference>
<dbReference type="GO" id="GO:0030247">
    <property type="term" value="F:polysaccharide binding"/>
    <property type="evidence" value="ECO:0007669"/>
    <property type="project" value="InterPro"/>
</dbReference>
<gene>
    <name evidence="3" type="ORF">DSL64_02435</name>
</gene>
<evidence type="ECO:0000256" key="1">
    <source>
        <dbReference type="SAM" id="SignalP"/>
    </source>
</evidence>
<protein>
    <recommendedName>
        <fullName evidence="2">Surface glycan-binding protein B xyloglucan binding domain-containing protein</fullName>
    </recommendedName>
</protein>
<dbReference type="Pfam" id="PF18329">
    <property type="entry name" value="SGBP_B_XBD"/>
    <property type="match status" value="1"/>
</dbReference>
<proteinExistence type="predicted"/>
<dbReference type="AlphaFoldDB" id="A0A3D8YIG8"/>
<evidence type="ECO:0000313" key="4">
    <source>
        <dbReference type="Proteomes" id="UP000256373"/>
    </source>
</evidence>
<dbReference type="InterPro" id="IPR040475">
    <property type="entry name" value="SGBP_B_XBD"/>
</dbReference>
<dbReference type="EMBL" id="QNUL01000001">
    <property type="protein sequence ID" value="REA64430.1"/>
    <property type="molecule type" value="Genomic_DNA"/>
</dbReference>